<sequence>MSFVCNQVTIDSEAKLAFFIYLWHQKTKCASSRSASQSHSDQQELNATITEPHASDIINQPTKDGQIKESDAYSQQPQEPSSELEEMPNEPLSSIEIGNSESSLQENYLRKLFSRDAADGDYFTEQQAIEL</sequence>
<accession>A0A6A6LQR8</accession>
<proteinExistence type="predicted"/>
<reference evidence="2 3" key="1">
    <citation type="journal article" date="2020" name="Mol. Plant">
        <title>The Chromosome-Based Rubber Tree Genome Provides New Insights into Spurge Genome Evolution and Rubber Biosynthesis.</title>
        <authorList>
            <person name="Liu J."/>
            <person name="Shi C."/>
            <person name="Shi C.C."/>
            <person name="Li W."/>
            <person name="Zhang Q.J."/>
            <person name="Zhang Y."/>
            <person name="Li K."/>
            <person name="Lu H.F."/>
            <person name="Shi C."/>
            <person name="Zhu S.T."/>
            <person name="Xiao Z.Y."/>
            <person name="Nan H."/>
            <person name="Yue Y."/>
            <person name="Zhu X.G."/>
            <person name="Wu Y."/>
            <person name="Hong X.N."/>
            <person name="Fan G.Y."/>
            <person name="Tong Y."/>
            <person name="Zhang D."/>
            <person name="Mao C.L."/>
            <person name="Liu Y.L."/>
            <person name="Hao S.J."/>
            <person name="Liu W.Q."/>
            <person name="Lv M.Q."/>
            <person name="Zhang H.B."/>
            <person name="Liu Y."/>
            <person name="Hu-Tang G.R."/>
            <person name="Wang J.P."/>
            <person name="Wang J.H."/>
            <person name="Sun Y.H."/>
            <person name="Ni S.B."/>
            <person name="Chen W.B."/>
            <person name="Zhang X.C."/>
            <person name="Jiao Y.N."/>
            <person name="Eichler E.E."/>
            <person name="Li G.H."/>
            <person name="Liu X."/>
            <person name="Gao L.Z."/>
        </authorList>
    </citation>
    <scope>NUCLEOTIDE SEQUENCE [LARGE SCALE GENOMIC DNA]</scope>
    <source>
        <strain evidence="3">cv. GT1</strain>
        <tissue evidence="2">Leaf</tissue>
    </source>
</reference>
<evidence type="ECO:0000313" key="2">
    <source>
        <dbReference type="EMBL" id="KAF2301969.1"/>
    </source>
</evidence>
<dbReference type="Proteomes" id="UP000467840">
    <property type="component" value="Chromosome 4"/>
</dbReference>
<evidence type="ECO:0000256" key="1">
    <source>
        <dbReference type="SAM" id="MobiDB-lite"/>
    </source>
</evidence>
<feature type="region of interest" description="Disordered" evidence="1">
    <location>
        <begin position="32"/>
        <end position="100"/>
    </location>
</feature>
<keyword evidence="3" id="KW-1185">Reference proteome</keyword>
<dbReference type="AlphaFoldDB" id="A0A6A6LQR8"/>
<comment type="caution">
    <text evidence="2">The sequence shown here is derived from an EMBL/GenBank/DDBJ whole genome shotgun (WGS) entry which is preliminary data.</text>
</comment>
<dbReference type="EMBL" id="JAAGAX010000010">
    <property type="protein sequence ID" value="KAF2301969.1"/>
    <property type="molecule type" value="Genomic_DNA"/>
</dbReference>
<evidence type="ECO:0000313" key="3">
    <source>
        <dbReference type="Proteomes" id="UP000467840"/>
    </source>
</evidence>
<name>A0A6A6LQR8_HEVBR</name>
<protein>
    <submittedName>
        <fullName evidence="2">Uncharacterized protein</fullName>
    </submittedName>
</protein>
<organism evidence="2 3">
    <name type="scientific">Hevea brasiliensis</name>
    <name type="common">Para rubber tree</name>
    <name type="synonym">Siphonia brasiliensis</name>
    <dbReference type="NCBI Taxonomy" id="3981"/>
    <lineage>
        <taxon>Eukaryota</taxon>
        <taxon>Viridiplantae</taxon>
        <taxon>Streptophyta</taxon>
        <taxon>Embryophyta</taxon>
        <taxon>Tracheophyta</taxon>
        <taxon>Spermatophyta</taxon>
        <taxon>Magnoliopsida</taxon>
        <taxon>eudicotyledons</taxon>
        <taxon>Gunneridae</taxon>
        <taxon>Pentapetalae</taxon>
        <taxon>rosids</taxon>
        <taxon>fabids</taxon>
        <taxon>Malpighiales</taxon>
        <taxon>Euphorbiaceae</taxon>
        <taxon>Crotonoideae</taxon>
        <taxon>Micrandreae</taxon>
        <taxon>Hevea</taxon>
    </lineage>
</organism>
<gene>
    <name evidence="2" type="ORF">GH714_030999</name>
</gene>